<evidence type="ECO:0000256" key="1">
    <source>
        <dbReference type="ARBA" id="ARBA00006270"/>
    </source>
</evidence>
<evidence type="ECO:0000313" key="5">
    <source>
        <dbReference type="EMBL" id="KAK8871872.1"/>
    </source>
</evidence>
<dbReference type="SMART" id="SM00173">
    <property type="entry name" value="RAS"/>
    <property type="match status" value="1"/>
</dbReference>
<sequence length="203" mass="22978">MSKDDLPTLKILIIGEGGVGKSCLLLRYTDDKFTEAFMPTIGVDFKTKCINIEGATVKLQVWDTAGQEKFRSITKAYFRGAHGILVVFDLSNRDSFDKTQDWINSIKESDDSIDLIIIGNKCDLQREVSIEEAQDFAAGYNVRYFETSAKDNTNVNEAFQYLSTQIYHKLYSENPIKPSTKTSKKTIKIDKADDQKNTKKCDC</sequence>
<organism evidence="5 6">
    <name type="scientific">Tritrichomonas musculus</name>
    <dbReference type="NCBI Taxonomy" id="1915356"/>
    <lineage>
        <taxon>Eukaryota</taxon>
        <taxon>Metamonada</taxon>
        <taxon>Parabasalia</taxon>
        <taxon>Tritrichomonadida</taxon>
        <taxon>Tritrichomonadidae</taxon>
        <taxon>Tritrichomonas</taxon>
    </lineage>
</organism>
<dbReference type="InterPro" id="IPR027417">
    <property type="entry name" value="P-loop_NTPase"/>
</dbReference>
<protein>
    <submittedName>
        <fullName evidence="5">Uncharacterized protein</fullName>
    </submittedName>
</protein>
<evidence type="ECO:0000313" key="6">
    <source>
        <dbReference type="Proteomes" id="UP001470230"/>
    </source>
</evidence>
<dbReference type="SUPFAM" id="SSF52540">
    <property type="entry name" value="P-loop containing nucleoside triphosphate hydrolases"/>
    <property type="match status" value="1"/>
</dbReference>
<keyword evidence="2" id="KW-0547">Nucleotide-binding</keyword>
<dbReference type="PROSITE" id="PS51421">
    <property type="entry name" value="RAS"/>
    <property type="match status" value="1"/>
</dbReference>
<dbReference type="PROSITE" id="PS51420">
    <property type="entry name" value="RHO"/>
    <property type="match status" value="1"/>
</dbReference>
<dbReference type="PANTHER" id="PTHR47980">
    <property type="entry name" value="LD44762P"/>
    <property type="match status" value="1"/>
</dbReference>
<dbReference type="PRINTS" id="PR00449">
    <property type="entry name" value="RASTRNSFRMNG"/>
</dbReference>
<dbReference type="InterPro" id="IPR050305">
    <property type="entry name" value="Small_GTPase_Rab"/>
</dbReference>
<dbReference type="SMART" id="SM00177">
    <property type="entry name" value="ARF"/>
    <property type="match status" value="1"/>
</dbReference>
<gene>
    <name evidence="5" type="ORF">M9Y10_007617</name>
</gene>
<evidence type="ECO:0000256" key="3">
    <source>
        <dbReference type="ARBA" id="ARBA00023134"/>
    </source>
</evidence>
<comment type="caution">
    <text evidence="5">The sequence shown here is derived from an EMBL/GenBank/DDBJ whole genome shotgun (WGS) entry which is preliminary data.</text>
</comment>
<dbReference type="PROSITE" id="PS51419">
    <property type="entry name" value="RAB"/>
    <property type="match status" value="1"/>
</dbReference>
<dbReference type="Gene3D" id="3.40.50.300">
    <property type="entry name" value="P-loop containing nucleotide triphosphate hydrolases"/>
    <property type="match status" value="1"/>
</dbReference>
<dbReference type="EMBL" id="JAPFFF010000013">
    <property type="protein sequence ID" value="KAK8871872.1"/>
    <property type="molecule type" value="Genomic_DNA"/>
</dbReference>
<dbReference type="SMART" id="SM00176">
    <property type="entry name" value="RAN"/>
    <property type="match status" value="1"/>
</dbReference>
<dbReference type="CDD" id="cd00154">
    <property type="entry name" value="Rab"/>
    <property type="match status" value="1"/>
</dbReference>
<keyword evidence="3" id="KW-0342">GTP-binding</keyword>
<dbReference type="SMART" id="SM00174">
    <property type="entry name" value="RHO"/>
    <property type="match status" value="1"/>
</dbReference>
<dbReference type="NCBIfam" id="TIGR00231">
    <property type="entry name" value="small_GTP"/>
    <property type="match status" value="1"/>
</dbReference>
<dbReference type="Pfam" id="PF00071">
    <property type="entry name" value="Ras"/>
    <property type="match status" value="1"/>
</dbReference>
<keyword evidence="4" id="KW-0449">Lipoprotein</keyword>
<evidence type="ECO:0000256" key="4">
    <source>
        <dbReference type="ARBA" id="ARBA00023288"/>
    </source>
</evidence>
<dbReference type="InterPro" id="IPR001806">
    <property type="entry name" value="Small_GTPase"/>
</dbReference>
<comment type="similarity">
    <text evidence="1">Belongs to the small GTPase superfamily. Rab family.</text>
</comment>
<dbReference type="PROSITE" id="PS51417">
    <property type="entry name" value="ARF"/>
    <property type="match status" value="1"/>
</dbReference>
<reference evidence="5 6" key="1">
    <citation type="submission" date="2024-04" db="EMBL/GenBank/DDBJ databases">
        <title>Tritrichomonas musculus Genome.</title>
        <authorList>
            <person name="Alves-Ferreira E."/>
            <person name="Grigg M."/>
            <person name="Lorenzi H."/>
            <person name="Galac M."/>
        </authorList>
    </citation>
    <scope>NUCLEOTIDE SEQUENCE [LARGE SCALE GENOMIC DNA]</scope>
    <source>
        <strain evidence="5 6">EAF2021</strain>
    </source>
</reference>
<dbReference type="Proteomes" id="UP001470230">
    <property type="component" value="Unassembled WGS sequence"/>
</dbReference>
<dbReference type="SMART" id="SM00175">
    <property type="entry name" value="RAB"/>
    <property type="match status" value="1"/>
</dbReference>
<keyword evidence="6" id="KW-1185">Reference proteome</keyword>
<name>A0ABR2J1V0_9EUKA</name>
<accession>A0ABR2J1V0</accession>
<evidence type="ECO:0000256" key="2">
    <source>
        <dbReference type="ARBA" id="ARBA00022741"/>
    </source>
</evidence>
<dbReference type="InterPro" id="IPR005225">
    <property type="entry name" value="Small_GTP-bd"/>
</dbReference>
<proteinExistence type="inferred from homology"/>